<reference evidence="3" key="1">
    <citation type="submission" date="2016-10" db="EMBL/GenBank/DDBJ databases">
        <authorList>
            <person name="Benchimol M."/>
            <person name="Almeida L.G."/>
            <person name="Vasconcelos A.T."/>
            <person name="Perreira-Neves A."/>
            <person name="Rosa I.A."/>
            <person name="Tasca T."/>
            <person name="Bogo M.R."/>
            <person name="de Souza W."/>
        </authorList>
    </citation>
    <scope>NUCLEOTIDE SEQUENCE [LARGE SCALE GENOMIC DNA]</scope>
    <source>
        <strain evidence="3">K</strain>
    </source>
</reference>
<dbReference type="PANTHER" id="PTHR18870:SF9">
    <property type="entry name" value="PROTEIN TAG-278-RELATED"/>
    <property type="match status" value="1"/>
</dbReference>
<comment type="caution">
    <text evidence="3">The sequence shown here is derived from an EMBL/GenBank/DDBJ whole genome shotgun (WGS) entry which is preliminary data.</text>
</comment>
<dbReference type="VEuPathDB" id="TrichDB:TRFO_21772"/>
<name>A0A1J4KEE1_9EUKA</name>
<gene>
    <name evidence="3" type="ORF">TRFO_21772</name>
</gene>
<dbReference type="Proteomes" id="UP000179807">
    <property type="component" value="Unassembled WGS sequence"/>
</dbReference>
<dbReference type="RefSeq" id="XP_068362506.1">
    <property type="nucleotide sequence ID" value="XM_068502184.1"/>
</dbReference>
<feature type="coiled-coil region" evidence="2">
    <location>
        <begin position="321"/>
        <end position="442"/>
    </location>
</feature>
<keyword evidence="1 2" id="KW-0175">Coiled coil</keyword>
<accession>A0A1J4KEE1</accession>
<proteinExistence type="predicted"/>
<dbReference type="EMBL" id="MLAK01000641">
    <property type="protein sequence ID" value="OHT09370.1"/>
    <property type="molecule type" value="Genomic_DNA"/>
</dbReference>
<organism evidence="3 4">
    <name type="scientific">Tritrichomonas foetus</name>
    <dbReference type="NCBI Taxonomy" id="1144522"/>
    <lineage>
        <taxon>Eukaryota</taxon>
        <taxon>Metamonada</taxon>
        <taxon>Parabasalia</taxon>
        <taxon>Tritrichomonadida</taxon>
        <taxon>Tritrichomonadidae</taxon>
        <taxon>Tritrichomonas</taxon>
    </lineage>
</organism>
<evidence type="ECO:0000313" key="3">
    <source>
        <dbReference type="EMBL" id="OHT09370.1"/>
    </source>
</evidence>
<feature type="coiled-coil region" evidence="2">
    <location>
        <begin position="715"/>
        <end position="771"/>
    </location>
</feature>
<evidence type="ECO:0000256" key="2">
    <source>
        <dbReference type="SAM" id="Coils"/>
    </source>
</evidence>
<keyword evidence="4" id="KW-1185">Reference proteome</keyword>
<feature type="coiled-coil region" evidence="2">
    <location>
        <begin position="609"/>
        <end position="654"/>
    </location>
</feature>
<protein>
    <submittedName>
        <fullName evidence="3">Uncharacterized protein</fullName>
    </submittedName>
</protein>
<dbReference type="AlphaFoldDB" id="A0A1J4KEE1"/>
<dbReference type="PANTHER" id="PTHR18870">
    <property type="entry name" value="PROTEIN TAG-278-RELATED"/>
    <property type="match status" value="1"/>
</dbReference>
<feature type="coiled-coil region" evidence="2">
    <location>
        <begin position="469"/>
        <end position="496"/>
    </location>
</feature>
<evidence type="ECO:0000313" key="4">
    <source>
        <dbReference type="Proteomes" id="UP000179807"/>
    </source>
</evidence>
<sequence>MIYLCIQKVFFRLCEIISIKGKIFLMSRPNIKKTYMTLLERNPDAIRFNINKKLAQLNKVIFLFIAGAEERNFKKKKLLEIYDPKILETLDTFHQKMTEINEKVYNINKSNREKFTKLYTNKYETKKAELLQSVSIISENHNKQIEKQNETVSAFLEKIKELSTFLSNETSKFEKEKSQTIEYLKKYKKESSIKLKNDIYELNESNNSKINQLKEESQNKLHQMKKKHRKNLAKIKESYAKNPFAVSINYNNKKFQKVIHHKENIDDLIKENKIMLKNKKDEINDEIQNILLFKEESNKKLKMYKNEVRDRIKSLSVQPLKDELINLRNKFIENENNLEKQSNDVVHSNQISFEKRKAEIQEIINNLKNSQNKLEKELNNHFKYQKEIFDKEQQEKNEKIEKIESSLKVKINQNRENERKMAKELEINKRTHTDLIEALKKKNILEINETRMKNVQSISNMKNVIKESLAKNEIDKNNLKIRLNELNQKKSQIIEEGNNKNDLIHHQKEFESLNTHQLSEKIQIKEEEEEILKMKGLEENEKLENHKKYLLEQKNIFINKIKNSSNQSLAQLEETQKGKNQKEMDSYTLNFKNKETELLTILSSINTTNESCQQKFQELTKELENLQNHKSEKNTNNKIEKEELQNNMKKAVDEENKRHLASLSALKQNNSGRNRQQTIMSLKQRINSTIESRHINTKKLNEEKLNLEVSFRNIKKNFYKNREELIQKMQNQEDELTNDINHIQSNYLNRVSLINNEIENERIRLDKESEKLCFFYLNSKEKLFEKNISLISIFENEEKSLKEQLEKQHYLNRSKFSEETKNHDDFMFNMHNSHILLTKDLKERIKILSERVKSDRINFDDQRKRLISSNIDTIAQYEKGSKYSLSRIIDDNEGMNGFLDERIEVLESELYSLKMRMDPSKPREYDQRLIENLQKKLTKVSTVLSCSIADLKKYKTLFIDQENRVNKMLGSPTANIGLILSKSPR</sequence>
<dbReference type="GeneID" id="94836888"/>
<evidence type="ECO:0000256" key="1">
    <source>
        <dbReference type="ARBA" id="ARBA00023054"/>
    </source>
</evidence>